<dbReference type="InterPro" id="IPR016181">
    <property type="entry name" value="Acyl_CoA_acyltransferase"/>
</dbReference>
<sequence length="380" mass="45188">MPSPESDFFYASSIQELEKKQWNDCVGYDHPFTRYEFLAALETSKSACIKSGWQPHHYVEIDKEKNILAVCPLYIKNHSFGEYIFDHSWAQAYHRYGLNYYPKIQSAIPFTPVTGERIIVNKFIKNISNKRLSIINHIIEETKKLNVSSVHFNFIRNPKKWNLNKKLMIRQGIQFHWKNNNYKTFDDFLITLSSRKRKLIKKERQCIKNNNLVVRLLNGNDIKEEHIDFFYECYLNTTGRKWGSKYLTKKFFSELLENFRDKILLIIALKSNKMIASAINFLSSTHLYGRLWGAKYEVPFLHFELCYYQAIEYAIKNKIKIVEAGAQGEHKLQRGYMPQKIWSLHWIKDQQFSKAIEQYLDEETKLLNNQKESLEQFAPY</sequence>
<proteinExistence type="predicted"/>
<dbReference type="Pfam" id="PF04339">
    <property type="entry name" value="FemAB_like"/>
    <property type="match status" value="1"/>
</dbReference>
<dbReference type="AlphaFoldDB" id="A0A381TJD5"/>
<dbReference type="PANTHER" id="PTHR47017:SF1">
    <property type="entry name" value="ACYL-COA"/>
    <property type="match status" value="1"/>
</dbReference>
<feature type="non-terminal residue" evidence="1">
    <location>
        <position position="380"/>
    </location>
</feature>
<name>A0A381TJD5_9ZZZZ</name>
<evidence type="ECO:0000313" key="1">
    <source>
        <dbReference type="EMBL" id="SVA15939.1"/>
    </source>
</evidence>
<dbReference type="EMBL" id="UINC01004659">
    <property type="protein sequence ID" value="SVA15939.1"/>
    <property type="molecule type" value="Genomic_DNA"/>
</dbReference>
<organism evidence="1">
    <name type="scientific">marine metagenome</name>
    <dbReference type="NCBI Taxonomy" id="408172"/>
    <lineage>
        <taxon>unclassified sequences</taxon>
        <taxon>metagenomes</taxon>
        <taxon>ecological metagenomes</taxon>
    </lineage>
</organism>
<dbReference type="Gene3D" id="3.40.630.30">
    <property type="match status" value="1"/>
</dbReference>
<dbReference type="InterPro" id="IPR007434">
    <property type="entry name" value="FemAB-like"/>
</dbReference>
<evidence type="ECO:0008006" key="2">
    <source>
        <dbReference type="Google" id="ProtNLM"/>
    </source>
</evidence>
<dbReference type="PANTHER" id="PTHR47017">
    <property type="entry name" value="ACYL-COA"/>
    <property type="match status" value="1"/>
</dbReference>
<dbReference type="SUPFAM" id="SSF55729">
    <property type="entry name" value="Acyl-CoA N-acyltransferases (Nat)"/>
    <property type="match status" value="1"/>
</dbReference>
<gene>
    <name evidence="1" type="ORF">METZ01_LOCUS68793</name>
</gene>
<feature type="non-terminal residue" evidence="1">
    <location>
        <position position="1"/>
    </location>
</feature>
<reference evidence="1" key="1">
    <citation type="submission" date="2018-05" db="EMBL/GenBank/DDBJ databases">
        <authorList>
            <person name="Lanie J.A."/>
            <person name="Ng W.-L."/>
            <person name="Kazmierczak K.M."/>
            <person name="Andrzejewski T.M."/>
            <person name="Davidsen T.M."/>
            <person name="Wayne K.J."/>
            <person name="Tettelin H."/>
            <person name="Glass J.I."/>
            <person name="Rusch D."/>
            <person name="Podicherti R."/>
            <person name="Tsui H.-C.T."/>
            <person name="Winkler M.E."/>
        </authorList>
    </citation>
    <scope>NUCLEOTIDE SEQUENCE</scope>
</reference>
<accession>A0A381TJD5</accession>
<protein>
    <recommendedName>
        <fullName evidence="2">BioF2-like acetyltransferase domain-containing protein</fullName>
    </recommendedName>
</protein>